<keyword evidence="1" id="KW-0732">Signal</keyword>
<dbReference type="Gene3D" id="2.120.10.30">
    <property type="entry name" value="TolB, C-terminal domain"/>
    <property type="match status" value="1"/>
</dbReference>
<dbReference type="RefSeq" id="WP_176573813.1">
    <property type="nucleotide sequence ID" value="NZ_CP056041.1"/>
</dbReference>
<evidence type="ECO:0000313" key="2">
    <source>
        <dbReference type="EMBL" id="QKZ16117.1"/>
    </source>
</evidence>
<dbReference type="PANTHER" id="PTHR42060">
    <property type="entry name" value="NHL REPEAT-CONTAINING PROTEIN-RELATED"/>
    <property type="match status" value="1"/>
</dbReference>
<name>A0A7I0NSS4_STRCX</name>
<keyword evidence="3" id="KW-1185">Reference proteome</keyword>
<dbReference type="AlphaFoldDB" id="A0A7I0NSS4"/>
<feature type="chain" id="PRO_5029014147" description="SMP-30/gluconolactonase/LRE family protein" evidence="1">
    <location>
        <begin position="27"/>
        <end position="323"/>
    </location>
</feature>
<dbReference type="SUPFAM" id="SSF63829">
    <property type="entry name" value="Calcium-dependent phosphotriesterase"/>
    <property type="match status" value="1"/>
</dbReference>
<dbReference type="EMBL" id="CP056041">
    <property type="protein sequence ID" value="QKZ16117.1"/>
    <property type="molecule type" value="Genomic_DNA"/>
</dbReference>
<organism evidence="2 3">
    <name type="scientific">Streptomyces chartreusis</name>
    <dbReference type="NCBI Taxonomy" id="1969"/>
    <lineage>
        <taxon>Bacteria</taxon>
        <taxon>Bacillati</taxon>
        <taxon>Actinomycetota</taxon>
        <taxon>Actinomycetes</taxon>
        <taxon>Kitasatosporales</taxon>
        <taxon>Streptomycetaceae</taxon>
        <taxon>Streptomyces</taxon>
    </lineage>
</organism>
<reference evidence="2 3" key="1">
    <citation type="submission" date="2020-06" db="EMBL/GenBank/DDBJ databases">
        <title>Genome mining for natural products.</title>
        <authorList>
            <person name="Zhang B."/>
            <person name="Shi J."/>
            <person name="Ge H."/>
        </authorList>
    </citation>
    <scope>NUCLEOTIDE SEQUENCE [LARGE SCALE GENOMIC DNA]</scope>
    <source>
        <strain evidence="2 3">NA02069</strain>
    </source>
</reference>
<dbReference type="Proteomes" id="UP000509418">
    <property type="component" value="Chromosome"/>
</dbReference>
<proteinExistence type="predicted"/>
<protein>
    <recommendedName>
        <fullName evidence="4">SMP-30/gluconolactonase/LRE family protein</fullName>
    </recommendedName>
</protein>
<dbReference type="InterPro" id="IPR052998">
    <property type="entry name" value="Hetero-Diels-Alderase-like"/>
</dbReference>
<evidence type="ECO:0000313" key="3">
    <source>
        <dbReference type="Proteomes" id="UP000509418"/>
    </source>
</evidence>
<dbReference type="PANTHER" id="PTHR42060:SF1">
    <property type="entry name" value="NHL REPEAT-CONTAINING PROTEIN"/>
    <property type="match status" value="1"/>
</dbReference>
<sequence length="323" mass="33054">MKNPIALAAAIAAMAGILGPAPSASAATAHEKPVVTHVKIAVAFDFEGGESAENITANPDGSLTVSQLGTPVGKPPKLERISASGRRTVLVTGQAGDGILGNTRGPDGTLYFNVLSADASRSGVWALSPNGTPHRIAALPTDGLPNGLAIDPSGETLYVADSRKSTIWAVPTSGGTATEWLTDVALAPAPTSSLPLGANGLRFHNDAVWVSNTDQGTLMRVPVTATGKAGRIRVVTDDVVGIDDFNFLNAYSDVVFAALNGPNEIEVVYPNGSTKTALTVRDGLGSPTAIAVRGTKLYITNAGFAAPNIAKLLQGKINISSLL</sequence>
<feature type="signal peptide" evidence="1">
    <location>
        <begin position="1"/>
        <end position="26"/>
    </location>
</feature>
<evidence type="ECO:0000256" key="1">
    <source>
        <dbReference type="SAM" id="SignalP"/>
    </source>
</evidence>
<gene>
    <name evidence="2" type="ORF">HUT05_01150</name>
</gene>
<accession>A0A7I0NSS4</accession>
<evidence type="ECO:0008006" key="4">
    <source>
        <dbReference type="Google" id="ProtNLM"/>
    </source>
</evidence>
<dbReference type="InterPro" id="IPR011042">
    <property type="entry name" value="6-blade_b-propeller_TolB-like"/>
</dbReference>